<dbReference type="Pfam" id="PF07508">
    <property type="entry name" value="Recombinase"/>
    <property type="match status" value="1"/>
</dbReference>
<dbReference type="Gene3D" id="3.40.50.1390">
    <property type="entry name" value="Resolvase, N-terminal catalytic domain"/>
    <property type="match status" value="1"/>
</dbReference>
<keyword evidence="3" id="KW-0175">Coiled coil</keyword>
<dbReference type="InterPro" id="IPR050639">
    <property type="entry name" value="SSR_resolvase"/>
</dbReference>
<evidence type="ECO:0000259" key="4">
    <source>
        <dbReference type="PROSITE" id="PS51736"/>
    </source>
</evidence>
<dbReference type="InterPro" id="IPR006119">
    <property type="entry name" value="Resolv_N"/>
</dbReference>
<dbReference type="InterPro" id="IPR036162">
    <property type="entry name" value="Resolvase-like_N_sf"/>
</dbReference>
<accession>A0ABY4M9C6</accession>
<dbReference type="Gene3D" id="3.90.1750.20">
    <property type="entry name" value="Putative Large Serine Recombinase, Chain B, Domain 2"/>
    <property type="match status" value="1"/>
</dbReference>
<dbReference type="EMBL" id="CP086322">
    <property type="protein sequence ID" value="UQA92876.1"/>
    <property type="molecule type" value="Genomic_DNA"/>
</dbReference>
<evidence type="ECO:0000313" key="6">
    <source>
        <dbReference type="EMBL" id="UQA92876.1"/>
    </source>
</evidence>
<keyword evidence="1" id="KW-0238">DNA-binding</keyword>
<dbReference type="Pfam" id="PF00239">
    <property type="entry name" value="Resolvase"/>
    <property type="match status" value="1"/>
</dbReference>
<keyword evidence="7" id="KW-1185">Reference proteome</keyword>
<sequence length="529" mass="59275">MEPSRQRLRAAIYARLSRDSDDSTSVETQLDDDRKFCELRGWDVVLVAVDDGVSGSVRPADREGFGEILANLDKVDVVVARGVDRFSRVTAHFAELVEMLTSAGSTLADVQGQCDLTSPYGRFVTTIMVAFAEMERETIRSRILRSRVALRQQGRWLGGAAPYGFVIVPHPDGGKYLDVDPDEAPQVLEELIDRLIEGHHLTNEIERLNNSPHLSPMDYRRAKAGTWHPPMVRSDWTYAPLYELLRSPVLRGYRVEGKRKDRRVVRDADGEPIRVGPALVSDEKWFALQAALDANATNPRRPRRKATLLLHVAQCRLCEDPTLYYNSREYGYDLKRPKPESAPQTKRMDVYNCMAAKSKKLRETGPCPGVTVNAEKVEAMVEEWFLENFGGAEYMERVRVGGADHVAEIKELETDVEELSARTASLRGAALDAILSQLQGRSDRLAELKARPIEPERWEKRPTGQSVASKWGAGDTAERRLLLLEFGVQVTVDPAYGARTWRPERVTIAAAPDTLTLRAELEALADDAL</sequence>
<protein>
    <submittedName>
        <fullName evidence="6">Recombinase family protein</fullName>
    </submittedName>
</protein>
<keyword evidence="2" id="KW-0233">DNA recombination</keyword>
<dbReference type="CDD" id="cd00338">
    <property type="entry name" value="Ser_Recombinase"/>
    <property type="match status" value="1"/>
</dbReference>
<feature type="domain" description="Recombinase" evidence="5">
    <location>
        <begin position="162"/>
        <end position="298"/>
    </location>
</feature>
<dbReference type="PANTHER" id="PTHR30461">
    <property type="entry name" value="DNA-INVERTASE FROM LAMBDOID PROPHAGE"/>
    <property type="match status" value="1"/>
</dbReference>
<dbReference type="InterPro" id="IPR038109">
    <property type="entry name" value="DNA_bind_recomb_sf"/>
</dbReference>
<evidence type="ECO:0000313" key="7">
    <source>
        <dbReference type="Proteomes" id="UP000830115"/>
    </source>
</evidence>
<dbReference type="Proteomes" id="UP000830115">
    <property type="component" value="Chromosome"/>
</dbReference>
<gene>
    <name evidence="6" type="ORF">K9S39_14450</name>
</gene>
<evidence type="ECO:0000256" key="2">
    <source>
        <dbReference type="ARBA" id="ARBA00023172"/>
    </source>
</evidence>
<feature type="domain" description="Resolvase/invertase-type recombinase catalytic" evidence="4">
    <location>
        <begin position="9"/>
        <end position="154"/>
    </location>
</feature>
<feature type="coiled-coil region" evidence="3">
    <location>
        <begin position="402"/>
        <end position="429"/>
    </location>
</feature>
<dbReference type="InterPro" id="IPR011109">
    <property type="entry name" value="DNA_bind_recombinase_dom"/>
</dbReference>
<name>A0ABY4M9C6_9ACTN</name>
<dbReference type="PROSITE" id="PS51737">
    <property type="entry name" value="RECOMBINASE_DNA_BIND"/>
    <property type="match status" value="1"/>
</dbReference>
<organism evidence="6 7">
    <name type="scientific">Streptomyces halobius</name>
    <dbReference type="NCBI Taxonomy" id="2879846"/>
    <lineage>
        <taxon>Bacteria</taxon>
        <taxon>Bacillati</taxon>
        <taxon>Actinomycetota</taxon>
        <taxon>Actinomycetes</taxon>
        <taxon>Kitasatosporales</taxon>
        <taxon>Streptomycetaceae</taxon>
        <taxon>Streptomyces</taxon>
    </lineage>
</organism>
<dbReference type="SUPFAM" id="SSF53041">
    <property type="entry name" value="Resolvase-like"/>
    <property type="match status" value="1"/>
</dbReference>
<dbReference type="PROSITE" id="PS51736">
    <property type="entry name" value="RECOMBINASES_3"/>
    <property type="match status" value="1"/>
</dbReference>
<evidence type="ECO:0000256" key="3">
    <source>
        <dbReference type="SAM" id="Coils"/>
    </source>
</evidence>
<reference evidence="6" key="1">
    <citation type="submission" date="2021-10" db="EMBL/GenBank/DDBJ databases">
        <title>Streptomyces nigrumlapis sp.nov.,an antimicrobial producing actinobacterium isolated from Black Gobi rocks.</title>
        <authorList>
            <person name="Wen Y."/>
            <person name="Zhang W."/>
            <person name="Liu X.G."/>
        </authorList>
    </citation>
    <scope>NUCLEOTIDE SEQUENCE</scope>
    <source>
        <strain evidence="6">ST13-2-2</strain>
    </source>
</reference>
<evidence type="ECO:0000259" key="5">
    <source>
        <dbReference type="PROSITE" id="PS51737"/>
    </source>
</evidence>
<dbReference type="PANTHER" id="PTHR30461:SF2">
    <property type="entry name" value="SERINE RECOMBINASE PINE-RELATED"/>
    <property type="match status" value="1"/>
</dbReference>
<proteinExistence type="predicted"/>
<dbReference type="SMART" id="SM00857">
    <property type="entry name" value="Resolvase"/>
    <property type="match status" value="1"/>
</dbReference>
<evidence type="ECO:0000256" key="1">
    <source>
        <dbReference type="ARBA" id="ARBA00023125"/>
    </source>
</evidence>